<proteinExistence type="predicted"/>
<dbReference type="GO" id="GO:0000981">
    <property type="term" value="F:DNA-binding transcription factor activity, RNA polymerase II-specific"/>
    <property type="evidence" value="ECO:0007669"/>
    <property type="project" value="TreeGrafter"/>
</dbReference>
<name>A0A9P7QBN5_9HYPO</name>
<dbReference type="GO" id="GO:0005634">
    <property type="term" value="C:nucleus"/>
    <property type="evidence" value="ECO:0007669"/>
    <property type="project" value="TreeGrafter"/>
</dbReference>
<evidence type="ECO:0000259" key="2">
    <source>
        <dbReference type="PROSITE" id="PS50090"/>
    </source>
</evidence>
<feature type="region of interest" description="Disordered" evidence="1">
    <location>
        <begin position="195"/>
        <end position="260"/>
    </location>
</feature>
<dbReference type="Proteomes" id="UP000707071">
    <property type="component" value="Unassembled WGS sequence"/>
</dbReference>
<feature type="compositionally biased region" description="Polar residues" evidence="1">
    <location>
        <begin position="196"/>
        <end position="223"/>
    </location>
</feature>
<keyword evidence="4" id="KW-1185">Reference proteome</keyword>
<sequence>MCLGALKTFQNSEQPEKEMSWKAEDDRLLISLVEGEAGGTWRDVLCSFPGRTESGCMSHYYIDLRKLFGPEEISESLPANPRKYWTVKNETLLLELKKADKTWQEISDSLERTVRACVSHHTKCLGAFKTFHDRQQMEKEMTWRAEDDRLLTLLIEAGSTWRDILCYFPGRTELGCMGHYYIDLRKFAPSGISDAEVQQNRHQGRDQIQQPPRHTTDPLSQAGSVLAANEQEPRGPVTLPSFSELAASVDPLSQSPPRNT</sequence>
<dbReference type="InterPro" id="IPR009057">
    <property type="entry name" value="Homeodomain-like_sf"/>
</dbReference>
<dbReference type="AlphaFoldDB" id="A0A9P7QBN5"/>
<gene>
    <name evidence="3" type="ORF">E4U09_006696</name>
</gene>
<dbReference type="InterPro" id="IPR001005">
    <property type="entry name" value="SANT/Myb"/>
</dbReference>
<accession>A0A9P7QBN5</accession>
<evidence type="ECO:0000256" key="1">
    <source>
        <dbReference type="SAM" id="MobiDB-lite"/>
    </source>
</evidence>
<dbReference type="EMBL" id="SRRH01000626">
    <property type="protein sequence ID" value="KAG6286537.1"/>
    <property type="molecule type" value="Genomic_DNA"/>
</dbReference>
<reference evidence="3 4" key="1">
    <citation type="journal article" date="2020" name="bioRxiv">
        <title>Whole genome comparisons of ergot fungi reveals the divergence and evolution of species within the genus Claviceps are the result of varying mechanisms driving genome evolution and host range expansion.</title>
        <authorList>
            <person name="Wyka S.A."/>
            <person name="Mondo S.J."/>
            <person name="Liu M."/>
            <person name="Dettman J."/>
            <person name="Nalam V."/>
            <person name="Broders K.D."/>
        </authorList>
    </citation>
    <scope>NUCLEOTIDE SEQUENCE [LARGE SCALE GENOMIC DNA]</scope>
    <source>
        <strain evidence="3 4">Clav52</strain>
    </source>
</reference>
<dbReference type="InterPro" id="IPR050560">
    <property type="entry name" value="MYB_TF"/>
</dbReference>
<feature type="domain" description="Myb-like" evidence="2">
    <location>
        <begin position="13"/>
        <end position="64"/>
    </location>
</feature>
<feature type="compositionally biased region" description="Polar residues" evidence="1">
    <location>
        <begin position="251"/>
        <end position="260"/>
    </location>
</feature>
<dbReference type="PANTHER" id="PTHR45614">
    <property type="entry name" value="MYB PROTEIN-RELATED"/>
    <property type="match status" value="1"/>
</dbReference>
<dbReference type="SUPFAM" id="SSF46689">
    <property type="entry name" value="Homeodomain-like"/>
    <property type="match status" value="2"/>
</dbReference>
<organism evidence="3 4">
    <name type="scientific">Claviceps aff. purpurea</name>
    <dbReference type="NCBI Taxonomy" id="1967640"/>
    <lineage>
        <taxon>Eukaryota</taxon>
        <taxon>Fungi</taxon>
        <taxon>Dikarya</taxon>
        <taxon>Ascomycota</taxon>
        <taxon>Pezizomycotina</taxon>
        <taxon>Sordariomycetes</taxon>
        <taxon>Hypocreomycetidae</taxon>
        <taxon>Hypocreales</taxon>
        <taxon>Clavicipitaceae</taxon>
        <taxon>Claviceps</taxon>
    </lineage>
</organism>
<comment type="caution">
    <text evidence="3">The sequence shown here is derived from an EMBL/GenBank/DDBJ whole genome shotgun (WGS) entry which is preliminary data.</text>
</comment>
<evidence type="ECO:0000313" key="4">
    <source>
        <dbReference type="Proteomes" id="UP000707071"/>
    </source>
</evidence>
<dbReference type="CDD" id="cd00167">
    <property type="entry name" value="SANT"/>
    <property type="match status" value="1"/>
</dbReference>
<evidence type="ECO:0000313" key="3">
    <source>
        <dbReference type="EMBL" id="KAG6286537.1"/>
    </source>
</evidence>
<dbReference type="GO" id="GO:0000978">
    <property type="term" value="F:RNA polymerase II cis-regulatory region sequence-specific DNA binding"/>
    <property type="evidence" value="ECO:0007669"/>
    <property type="project" value="TreeGrafter"/>
</dbReference>
<dbReference type="Gene3D" id="1.10.10.60">
    <property type="entry name" value="Homeodomain-like"/>
    <property type="match status" value="1"/>
</dbReference>
<dbReference type="PROSITE" id="PS50090">
    <property type="entry name" value="MYB_LIKE"/>
    <property type="match status" value="1"/>
</dbReference>
<protein>
    <recommendedName>
        <fullName evidence="2">Myb-like domain-containing protein</fullName>
    </recommendedName>
</protein>